<gene>
    <name evidence="4" type="ORF">WJX72_007354</name>
</gene>
<keyword evidence="1" id="KW-0238">DNA-binding</keyword>
<evidence type="ECO:0000256" key="1">
    <source>
        <dbReference type="ARBA" id="ARBA00023125"/>
    </source>
</evidence>
<dbReference type="EMBL" id="JALJOR010000005">
    <property type="protein sequence ID" value="KAK9816953.1"/>
    <property type="molecule type" value="Genomic_DNA"/>
</dbReference>
<dbReference type="GO" id="GO:0003677">
    <property type="term" value="F:DNA binding"/>
    <property type="evidence" value="ECO:0007669"/>
    <property type="project" value="UniProtKB-KW"/>
</dbReference>
<evidence type="ECO:0000313" key="5">
    <source>
        <dbReference type="Proteomes" id="UP001489004"/>
    </source>
</evidence>
<dbReference type="Proteomes" id="UP001489004">
    <property type="component" value="Unassembled WGS sequence"/>
</dbReference>
<feature type="region of interest" description="Disordered" evidence="2">
    <location>
        <begin position="238"/>
        <end position="291"/>
    </location>
</feature>
<evidence type="ECO:0000256" key="2">
    <source>
        <dbReference type="SAM" id="MobiDB-lite"/>
    </source>
</evidence>
<dbReference type="Pfam" id="PF07282">
    <property type="entry name" value="Cas12f1-like_TNB"/>
    <property type="match status" value="1"/>
</dbReference>
<name>A0AAW1Q881_9CHLO</name>
<keyword evidence="5" id="KW-1185">Reference proteome</keyword>
<feature type="compositionally biased region" description="Low complexity" evidence="2">
    <location>
        <begin position="248"/>
        <end position="291"/>
    </location>
</feature>
<accession>A0AAW1Q881</accession>
<dbReference type="AlphaFoldDB" id="A0AAW1Q881"/>
<reference evidence="4 5" key="1">
    <citation type="journal article" date="2024" name="Nat. Commun.">
        <title>Phylogenomics reveals the evolutionary origins of lichenization in chlorophyte algae.</title>
        <authorList>
            <person name="Puginier C."/>
            <person name="Libourel C."/>
            <person name="Otte J."/>
            <person name="Skaloud P."/>
            <person name="Haon M."/>
            <person name="Grisel S."/>
            <person name="Petersen M."/>
            <person name="Berrin J.G."/>
            <person name="Delaux P.M."/>
            <person name="Dal Grande F."/>
            <person name="Keller J."/>
        </authorList>
    </citation>
    <scope>NUCLEOTIDE SEQUENCE [LARGE SCALE GENOMIC DNA]</scope>
    <source>
        <strain evidence="4 5">SAG 2043</strain>
    </source>
</reference>
<protein>
    <recommendedName>
        <fullName evidence="3">Cas12f1-like TNB domain-containing protein</fullName>
    </recommendedName>
</protein>
<organism evidence="4 5">
    <name type="scientific">[Myrmecia] bisecta</name>
    <dbReference type="NCBI Taxonomy" id="41462"/>
    <lineage>
        <taxon>Eukaryota</taxon>
        <taxon>Viridiplantae</taxon>
        <taxon>Chlorophyta</taxon>
        <taxon>core chlorophytes</taxon>
        <taxon>Trebouxiophyceae</taxon>
        <taxon>Trebouxiales</taxon>
        <taxon>Trebouxiaceae</taxon>
        <taxon>Myrmecia</taxon>
    </lineage>
</organism>
<evidence type="ECO:0000259" key="3">
    <source>
        <dbReference type="Pfam" id="PF07282"/>
    </source>
</evidence>
<proteinExistence type="predicted"/>
<feature type="domain" description="Cas12f1-like TNB" evidence="3">
    <location>
        <begin position="399"/>
        <end position="457"/>
    </location>
</feature>
<evidence type="ECO:0000313" key="4">
    <source>
        <dbReference type="EMBL" id="KAK9816953.1"/>
    </source>
</evidence>
<sequence length="477" mass="54147">MIWELCYLELRPEGMEWASRYGLTAIFNEQAAKMATAMRNHVQINASRFLRRYLRVHVQLVRAAHPNSITAEAARRIVDVMLGQLKGGKAWHSRIYASTVTRMGRAAFDALKTILPELKRDFPECLPITNVQHDWRSYLPLMHHILAFLEQHPTLKGSRLFTLLPKHGNEPVSISVSTQGLYQLHTLYKKKYRGRGQNGFQRNRQRNWYRCMHLPRITTRNRRFEWYLTSNGLSANVLLSKPQPGAPGPMQADEQQQQAAHQRPQQAPQPALQQAQQPAQQQQQAQGPWPLAPFANLSAKREDRGPQPPPGAAQMATYGVDTGRIDILVAIDNLLSAYARVLSLSNRQMQQIGGMTQDRLKRQVWVDNDAAVKAAQEAMPSAGVGHASGRKEALKEVLARYAHVVVINEHRSSKVCSACNTILRRVRGPSGRFIWQVKRCPGCKRFWNRDVNAARNIPRGLKAWLEGRPRPRSLCCQ</sequence>
<dbReference type="InterPro" id="IPR010095">
    <property type="entry name" value="Cas12f1-like_TNB"/>
</dbReference>
<comment type="caution">
    <text evidence="4">The sequence shown here is derived from an EMBL/GenBank/DDBJ whole genome shotgun (WGS) entry which is preliminary data.</text>
</comment>